<keyword evidence="3" id="KW-1185">Reference proteome</keyword>
<reference evidence="3" key="1">
    <citation type="submission" date="2007-11" db="EMBL/GenBank/DDBJ databases">
        <title>Complete genome sequence of Clostridium phytofermentans ISDg.</title>
        <authorList>
            <person name="Leschine S.B."/>
            <person name="Warnick T.A."/>
            <person name="Blanchard J.L."/>
            <person name="Schnell D.J."/>
            <person name="Petit E.L."/>
            <person name="LaTouf W.G."/>
            <person name="Copeland A."/>
            <person name="Lucas S."/>
            <person name="Lapidus A."/>
            <person name="Barry K."/>
            <person name="Glavina del Rio T."/>
            <person name="Dalin E."/>
            <person name="Tice H."/>
            <person name="Pitluck S."/>
            <person name="Kiss H."/>
            <person name="Brettin T."/>
            <person name="Bruce D."/>
            <person name="Detter J.C."/>
            <person name="Han C."/>
            <person name="Kuske C."/>
            <person name="Schmutz J."/>
            <person name="Larimer F."/>
            <person name="Land M."/>
            <person name="Hauser L."/>
            <person name="Kyrpides N."/>
            <person name="Kim E.A."/>
            <person name="Richardson P."/>
        </authorList>
    </citation>
    <scope>NUCLEOTIDE SEQUENCE [LARGE SCALE GENOMIC DNA]</scope>
    <source>
        <strain evidence="3">ATCC 700394 / DSM 18823 / ISDg</strain>
    </source>
</reference>
<evidence type="ECO:0000259" key="1">
    <source>
        <dbReference type="SMART" id="SM00481"/>
    </source>
</evidence>
<proteinExistence type="predicted"/>
<organism evidence="2 3">
    <name type="scientific">Lachnoclostridium phytofermentans (strain ATCC 700394 / DSM 18823 / ISDg)</name>
    <name type="common">Clostridium phytofermentans</name>
    <dbReference type="NCBI Taxonomy" id="357809"/>
    <lineage>
        <taxon>Bacteria</taxon>
        <taxon>Bacillati</taxon>
        <taxon>Bacillota</taxon>
        <taxon>Clostridia</taxon>
        <taxon>Lachnospirales</taxon>
        <taxon>Lachnospiraceae</taxon>
    </lineage>
</organism>
<dbReference type="Proteomes" id="UP000000370">
    <property type="component" value="Chromosome"/>
</dbReference>
<dbReference type="InterPro" id="IPR052018">
    <property type="entry name" value="PHP_domain"/>
</dbReference>
<dbReference type="InterPro" id="IPR016195">
    <property type="entry name" value="Pol/histidinol_Pase-like"/>
</dbReference>
<dbReference type="SMART" id="SM00481">
    <property type="entry name" value="POLIIIAc"/>
    <property type="match status" value="1"/>
</dbReference>
<dbReference type="KEGG" id="cpy:Cphy_3796"/>
<dbReference type="GO" id="GO:0004534">
    <property type="term" value="F:5'-3' RNA exonuclease activity"/>
    <property type="evidence" value="ECO:0007669"/>
    <property type="project" value="TreeGrafter"/>
</dbReference>
<gene>
    <name evidence="2" type="ordered locus">Cphy_3796</name>
</gene>
<protein>
    <submittedName>
        <fullName evidence="2">PHP domain protein</fullName>
    </submittedName>
</protein>
<dbReference type="Pfam" id="PF02811">
    <property type="entry name" value="PHP"/>
    <property type="match status" value="1"/>
</dbReference>
<dbReference type="AlphaFoldDB" id="A9KKF2"/>
<dbReference type="PANTHER" id="PTHR42924:SF3">
    <property type="entry name" value="POLYMERASE_HISTIDINOL PHOSPHATASE N-TERMINAL DOMAIN-CONTAINING PROTEIN"/>
    <property type="match status" value="1"/>
</dbReference>
<dbReference type="GO" id="GO:0035312">
    <property type="term" value="F:5'-3' DNA exonuclease activity"/>
    <property type="evidence" value="ECO:0007669"/>
    <property type="project" value="TreeGrafter"/>
</dbReference>
<accession>A9KKF2</accession>
<dbReference type="OrthoDB" id="9791620at2"/>
<dbReference type="CDD" id="cd07432">
    <property type="entry name" value="PHP_HisPPase"/>
    <property type="match status" value="1"/>
</dbReference>
<dbReference type="InterPro" id="IPR003141">
    <property type="entry name" value="Pol/His_phosphatase_N"/>
</dbReference>
<evidence type="ECO:0000313" key="3">
    <source>
        <dbReference type="Proteomes" id="UP000000370"/>
    </source>
</evidence>
<dbReference type="Gene3D" id="3.20.20.140">
    <property type="entry name" value="Metal-dependent hydrolases"/>
    <property type="match status" value="1"/>
</dbReference>
<dbReference type="STRING" id="357809.Cphy_3796"/>
<evidence type="ECO:0000313" key="2">
    <source>
        <dbReference type="EMBL" id="ABX44143.1"/>
    </source>
</evidence>
<dbReference type="PANTHER" id="PTHR42924">
    <property type="entry name" value="EXONUCLEASE"/>
    <property type="match status" value="1"/>
</dbReference>
<dbReference type="InterPro" id="IPR004013">
    <property type="entry name" value="PHP_dom"/>
</dbReference>
<name>A9KKF2_LACP7</name>
<feature type="domain" description="Polymerase/histidinol phosphatase N-terminal" evidence="1">
    <location>
        <begin position="6"/>
        <end position="74"/>
    </location>
</feature>
<dbReference type="eggNOG" id="COG0613">
    <property type="taxonomic scope" value="Bacteria"/>
</dbReference>
<dbReference type="HOGENOM" id="CLU_097071_0_0_9"/>
<sequence>MIPLTYDFHIHTCLSPCADDDMTPTNIVMMAALKGLDVIAITDHNTCRNCKIAIEIGKKNNILVLPGMELTTSEEVHVICLFAELEDAMLFDSYVYEHLIKVKNKESIFGNQLVVDEDEKVVEREEYLLINATTIGFSDVYEIVTAYRGVMIPAHIDKNSNSVISNLGFLPPDSRFSCVEFTKLENRELFVPNNPYLHQCNVISDSDAHNLGQISEPIHLLSASMKSATAVLKALENMGY</sequence>
<dbReference type="RefSeq" id="WP_012201791.1">
    <property type="nucleotide sequence ID" value="NC_010001.1"/>
</dbReference>
<dbReference type="SUPFAM" id="SSF89550">
    <property type="entry name" value="PHP domain-like"/>
    <property type="match status" value="1"/>
</dbReference>
<dbReference type="EMBL" id="CP000885">
    <property type="protein sequence ID" value="ABX44143.1"/>
    <property type="molecule type" value="Genomic_DNA"/>
</dbReference>